<dbReference type="AlphaFoldDB" id="A0R7Q3"/>
<dbReference type="RefSeq" id="WP_011733880.1">
    <property type="nucleotide sequence ID" value="NC_008607.1"/>
</dbReference>
<evidence type="ECO:0000256" key="1">
    <source>
        <dbReference type="SAM" id="SignalP"/>
    </source>
</evidence>
<evidence type="ECO:0000313" key="3">
    <source>
        <dbReference type="Proteomes" id="UP000006732"/>
    </source>
</evidence>
<keyword evidence="2" id="KW-0614">Plasmid</keyword>
<gene>
    <name evidence="2" type="ordered locus">Ppro_3772</name>
</gene>
<dbReference type="Pfam" id="PF06834">
    <property type="entry name" value="TraU"/>
    <property type="match status" value="1"/>
</dbReference>
<dbReference type="KEGG" id="ppd:Ppro_3772"/>
<reference evidence="2 3" key="1">
    <citation type="submission" date="2006-10" db="EMBL/GenBank/DDBJ databases">
        <title>Complete sequence of plasmid pPRO1 of Pelobacter propionicus DSM 2379.</title>
        <authorList>
            <consortium name="US DOE Joint Genome Institute"/>
            <person name="Copeland A."/>
            <person name="Lucas S."/>
            <person name="Lapidus A."/>
            <person name="Barry K."/>
            <person name="Detter J.C."/>
            <person name="Glavina del Rio T."/>
            <person name="Hammon N."/>
            <person name="Israni S."/>
            <person name="Dalin E."/>
            <person name="Tice H."/>
            <person name="Pitluck S."/>
            <person name="Saunders E."/>
            <person name="Brettin T."/>
            <person name="Bruce D."/>
            <person name="Han C."/>
            <person name="Tapia R."/>
            <person name="Schmutz J."/>
            <person name="Larimer F."/>
            <person name="Land M."/>
            <person name="Hauser L."/>
            <person name="Kyrpides N."/>
            <person name="Kim E."/>
            <person name="Lovley D."/>
            <person name="Richardson P."/>
        </authorList>
    </citation>
    <scope>NUCLEOTIDE SEQUENCE [LARGE SCALE GENOMIC DNA]</scope>
    <source>
        <strain evidence="3">DSM 2379 / NBRC 103807 / OttBd1</strain>
        <plasmid evidence="3">Plasmid pPRO1</plasmid>
    </source>
</reference>
<dbReference type="HOGENOM" id="CLU_058410_0_0_7"/>
<organism evidence="2 3">
    <name type="scientific">Pelobacter propionicus (strain DSM 2379 / NBRC 103807 / OttBd1)</name>
    <dbReference type="NCBI Taxonomy" id="338966"/>
    <lineage>
        <taxon>Bacteria</taxon>
        <taxon>Pseudomonadati</taxon>
        <taxon>Thermodesulfobacteriota</taxon>
        <taxon>Desulfuromonadia</taxon>
        <taxon>Desulfuromonadales</taxon>
        <taxon>Desulfuromonadaceae</taxon>
        <taxon>Pelobacter</taxon>
    </lineage>
</organism>
<sequence length="329" mass="35383">MTRIVVFAILLLCAAANSFAGVINPVTDVCWRCMFPMTTGGVSWGDAGEPAAGNVTTPVCTCVGTSGVRIGVTASFNEHAWLIESVKTPYYFPALGTKLNNTSPGYNAGDTRGATGQHVRESFHHVHQYTFPVYGIVGLFLDMPCLEQDSFDLAYMTEVDDMWSEDLLAMLINPEALAFGNPVTQMSCISDAVAAGAGYPIDSLFWCFGSWGSSYPLTGTTVIDDPVTAAAATASRMIFKLGREGALWDTGIDECSSRGVLTPFMVKSHYKFQIARPVVGNQCVPIGRTALLWGPGKNPIVGGAGKVDEFLWVATRRRVCCVAYNLTDQ</sequence>
<feature type="signal peptide" evidence="1">
    <location>
        <begin position="1"/>
        <end position="20"/>
    </location>
</feature>
<name>A0R7Q3_PELPD</name>
<dbReference type="Proteomes" id="UP000006732">
    <property type="component" value="Plasmid pPRO1"/>
</dbReference>
<dbReference type="OrthoDB" id="9788211at2"/>
<feature type="chain" id="PRO_5002629351" evidence="1">
    <location>
        <begin position="21"/>
        <end position="329"/>
    </location>
</feature>
<accession>A0R7Q3</accession>
<dbReference type="eggNOG" id="ENOG502Z7SA">
    <property type="taxonomic scope" value="Bacteria"/>
</dbReference>
<proteinExistence type="predicted"/>
<dbReference type="InterPro" id="IPR009649">
    <property type="entry name" value="TraU"/>
</dbReference>
<geneLocation type="plasmid" evidence="2 3">
    <name>pPRO1</name>
</geneLocation>
<dbReference type="EMBL" id="CP000483">
    <property type="protein sequence ID" value="ABL01361.1"/>
    <property type="molecule type" value="Genomic_DNA"/>
</dbReference>
<evidence type="ECO:0000313" key="2">
    <source>
        <dbReference type="EMBL" id="ABL01361.1"/>
    </source>
</evidence>
<keyword evidence="1" id="KW-0732">Signal</keyword>
<protein>
    <submittedName>
        <fullName evidence="2">TraU family protein</fullName>
    </submittedName>
</protein>
<keyword evidence="3" id="KW-1185">Reference proteome</keyword>